<dbReference type="AlphaFoldDB" id="A0A381QY74"/>
<dbReference type="Gene3D" id="2.130.10.10">
    <property type="entry name" value="YVTN repeat-like/Quinoprotein amine dehydrogenase"/>
    <property type="match status" value="3"/>
</dbReference>
<dbReference type="InterPro" id="IPR050310">
    <property type="entry name" value="VPS10-sortilin"/>
</dbReference>
<accession>A0A381QY74</accession>
<reference evidence="1" key="1">
    <citation type="submission" date="2018-05" db="EMBL/GenBank/DDBJ databases">
        <authorList>
            <person name="Lanie J.A."/>
            <person name="Ng W.-L."/>
            <person name="Kazmierczak K.M."/>
            <person name="Andrzejewski T.M."/>
            <person name="Davidsen T.M."/>
            <person name="Wayne K.J."/>
            <person name="Tettelin H."/>
            <person name="Glass J.I."/>
            <person name="Rusch D."/>
            <person name="Podicherti R."/>
            <person name="Tsui H.-C.T."/>
            <person name="Winkler M.E."/>
        </authorList>
    </citation>
    <scope>NUCLEOTIDE SEQUENCE</scope>
</reference>
<evidence type="ECO:0000313" key="1">
    <source>
        <dbReference type="EMBL" id="SUZ83924.1"/>
    </source>
</evidence>
<dbReference type="InterPro" id="IPR015943">
    <property type="entry name" value="WD40/YVTN_repeat-like_dom_sf"/>
</dbReference>
<feature type="non-terminal residue" evidence="1">
    <location>
        <position position="421"/>
    </location>
</feature>
<dbReference type="PANTHER" id="PTHR12106">
    <property type="entry name" value="SORTILIN RELATED"/>
    <property type="match status" value="1"/>
</dbReference>
<dbReference type="PANTHER" id="PTHR12106:SF27">
    <property type="entry name" value="SORTILIN-RELATED RECEPTOR"/>
    <property type="match status" value="1"/>
</dbReference>
<protein>
    <submittedName>
        <fullName evidence="1">Uncharacterized protein</fullName>
    </submittedName>
</protein>
<dbReference type="CDD" id="cd15482">
    <property type="entry name" value="Sialidase_non-viral"/>
    <property type="match status" value="1"/>
</dbReference>
<organism evidence="1">
    <name type="scientific">marine metagenome</name>
    <dbReference type="NCBI Taxonomy" id="408172"/>
    <lineage>
        <taxon>unclassified sequences</taxon>
        <taxon>metagenomes</taxon>
        <taxon>ecological metagenomes</taxon>
    </lineage>
</organism>
<dbReference type="SUPFAM" id="SSF110296">
    <property type="entry name" value="Oligoxyloglucan reducing end-specific cellobiohydrolase"/>
    <property type="match status" value="3"/>
</dbReference>
<gene>
    <name evidence="1" type="ORF">METZ01_LOCUS36778</name>
</gene>
<proteinExistence type="predicted"/>
<dbReference type="EMBL" id="UINC01001571">
    <property type="protein sequence ID" value="SUZ83924.1"/>
    <property type="molecule type" value="Genomic_DNA"/>
</dbReference>
<sequence length="421" mass="46669">MRHKNYIKLFGYLFIGLFLINTSVYSQKKSKKNNLQTYSSSLHESVEYREIGPFRGGRSGAVVGVSENPDLFYFGATGGGVWKTTNGGETWENISDGFFGGSIGSIAIAKSDPNIIFVGGGEVTVRGNVSSGYGVWKSVDAGKTWKSSGLPNSRHIPRIVIDPKTPDIVYAAVLGNIYKPTSDRGVYKSIDGGENWEKILFSNENSGAVELVMDPNNSRNLYASTWRMQRTPYSLSSGGDGSALWKSNDSGKTWKKVNNNKGFPKGIIGIIGVTVSPVNSDRVWAIIENQDKGGVYRSDDAGETWSYLNDSRSLRQRAWYYSKIYADTEDIDGVYVMNVRYHHSTDGGKTFKANNAPHGDHHDLWIAPEDNQRMIIADDGGAQVTYDGGKSWSTYYNQPTAQYYRVTTDNAFPYRIYVAQQ</sequence>
<name>A0A381QY74_9ZZZZ</name>